<dbReference type="AlphaFoldDB" id="B9CZC8"/>
<keyword evidence="2" id="KW-1185">Reference proteome</keyword>
<comment type="caution">
    <text evidence="1">The sequence shown here is derived from an EMBL/GenBank/DDBJ whole genome shotgun (WGS) entry which is preliminary data.</text>
</comment>
<name>B9CZC8_CAMRE</name>
<evidence type="ECO:0000313" key="1">
    <source>
        <dbReference type="EMBL" id="EEF14908.1"/>
    </source>
</evidence>
<organism evidence="1 2">
    <name type="scientific">Campylobacter rectus RM3267</name>
    <dbReference type="NCBI Taxonomy" id="553218"/>
    <lineage>
        <taxon>Bacteria</taxon>
        <taxon>Pseudomonadati</taxon>
        <taxon>Campylobacterota</taxon>
        <taxon>Epsilonproteobacteria</taxon>
        <taxon>Campylobacterales</taxon>
        <taxon>Campylobacteraceae</taxon>
        <taxon>Campylobacter</taxon>
    </lineage>
</organism>
<proteinExistence type="predicted"/>
<accession>B9CZC8</accession>
<evidence type="ECO:0000313" key="2">
    <source>
        <dbReference type="Proteomes" id="UP000003082"/>
    </source>
</evidence>
<protein>
    <submittedName>
        <fullName evidence="1">Uncharacterized protein</fullName>
    </submittedName>
</protein>
<reference evidence="1 2" key="1">
    <citation type="submission" date="2008-08" db="EMBL/GenBank/DDBJ databases">
        <authorList>
            <person name="Madupu R."/>
            <person name="Durkin A.S."/>
            <person name="Torralba M."/>
            <person name="Methe B."/>
            <person name="Sutton G.G."/>
            <person name="Strausberg R.L."/>
            <person name="Nelson K.E."/>
        </authorList>
    </citation>
    <scope>NUCLEOTIDE SEQUENCE [LARGE SCALE GENOMIC DNA]</scope>
    <source>
        <strain evidence="1 2">RM3267</strain>
    </source>
</reference>
<sequence>MAAKFGGGKFGENRRSSAKAKTVIQAGDAMRTGAAYYHGETLASSVTLAPKKQITARFIF</sequence>
<dbReference type="EMBL" id="ACFU01000003">
    <property type="protein sequence ID" value="EEF14908.1"/>
    <property type="molecule type" value="Genomic_DNA"/>
</dbReference>
<gene>
    <name evidence="1" type="ORF">CAMRE0001_1719</name>
</gene>
<dbReference type="STRING" id="553218.CAMRE0001_1719"/>
<dbReference type="Proteomes" id="UP000003082">
    <property type="component" value="Unassembled WGS sequence"/>
</dbReference>